<keyword evidence="3" id="KW-1185">Reference proteome</keyword>
<comment type="caution">
    <text evidence="2">The sequence shown here is derived from an EMBL/GenBank/DDBJ whole genome shotgun (WGS) entry which is preliminary data.</text>
</comment>
<feature type="transmembrane region" description="Helical" evidence="1">
    <location>
        <begin position="48"/>
        <end position="71"/>
    </location>
</feature>
<dbReference type="EMBL" id="JAQJAN010000001">
    <property type="protein sequence ID" value="KAJ5740426.1"/>
    <property type="molecule type" value="Genomic_DNA"/>
</dbReference>
<feature type="transmembrane region" description="Helical" evidence="1">
    <location>
        <begin position="216"/>
        <end position="234"/>
    </location>
</feature>
<feature type="transmembrane region" description="Helical" evidence="1">
    <location>
        <begin position="91"/>
        <end position="113"/>
    </location>
</feature>
<keyword evidence="1" id="KW-1133">Transmembrane helix</keyword>
<sequence>MVPVVVIEILTIVEPHIRCEISEKKTDTKHLDSRIISLNISCDKMDQALGIIAIYAQWLVFFVCSKITLLFLADTSESQPEALQPAYSIRLSAICFLLWSYLMAMACIPNLIIHSIKRVISSIIDLPTTGRMDDIFRAVLYGSGAAFVYYFVAIFPQIDFQLMMQYFALTPVAYGLLWAPTLFLAGQSAKFKAEVLFLFDPLPEDKDKNHLAFHNLLFFVSLFGLGLTGYGLVFDSTGTYKPTWAWFLG</sequence>
<keyword evidence="1" id="KW-0812">Transmembrane</keyword>
<reference evidence="2" key="1">
    <citation type="journal article" date="2023" name="IMA Fungus">
        <title>Comparative genomic study of the Penicillium genus elucidates a diverse pangenome and 15 lateral gene transfer events.</title>
        <authorList>
            <person name="Petersen C."/>
            <person name="Sorensen T."/>
            <person name="Nielsen M.R."/>
            <person name="Sondergaard T.E."/>
            <person name="Sorensen J.L."/>
            <person name="Fitzpatrick D.A."/>
            <person name="Frisvad J.C."/>
            <person name="Nielsen K.L."/>
        </authorList>
    </citation>
    <scope>NUCLEOTIDE SEQUENCE</scope>
    <source>
        <strain evidence="2">IBT 17514</strain>
    </source>
</reference>
<evidence type="ECO:0000313" key="3">
    <source>
        <dbReference type="Proteomes" id="UP001215712"/>
    </source>
</evidence>
<accession>A0AAD6N0Q3</accession>
<protein>
    <submittedName>
        <fullName evidence="2">Uncharacterized protein</fullName>
    </submittedName>
</protein>
<evidence type="ECO:0000256" key="1">
    <source>
        <dbReference type="SAM" id="Phobius"/>
    </source>
</evidence>
<feature type="transmembrane region" description="Helical" evidence="1">
    <location>
        <begin position="134"/>
        <end position="152"/>
    </location>
</feature>
<reference evidence="2" key="2">
    <citation type="submission" date="2023-01" db="EMBL/GenBank/DDBJ databases">
        <authorList>
            <person name="Petersen C."/>
        </authorList>
    </citation>
    <scope>NUCLEOTIDE SEQUENCE</scope>
    <source>
        <strain evidence="2">IBT 17514</strain>
    </source>
</reference>
<evidence type="ECO:0000313" key="2">
    <source>
        <dbReference type="EMBL" id="KAJ5740426.1"/>
    </source>
</evidence>
<keyword evidence="1" id="KW-0472">Membrane</keyword>
<organism evidence="2 3">
    <name type="scientific">Penicillium malachiteum</name>
    <dbReference type="NCBI Taxonomy" id="1324776"/>
    <lineage>
        <taxon>Eukaryota</taxon>
        <taxon>Fungi</taxon>
        <taxon>Dikarya</taxon>
        <taxon>Ascomycota</taxon>
        <taxon>Pezizomycotina</taxon>
        <taxon>Eurotiomycetes</taxon>
        <taxon>Eurotiomycetidae</taxon>
        <taxon>Eurotiales</taxon>
        <taxon>Aspergillaceae</taxon>
        <taxon>Penicillium</taxon>
    </lineage>
</organism>
<proteinExistence type="predicted"/>
<dbReference type="AlphaFoldDB" id="A0AAD6N0Q3"/>
<feature type="transmembrane region" description="Helical" evidence="1">
    <location>
        <begin position="164"/>
        <end position="185"/>
    </location>
</feature>
<dbReference type="Proteomes" id="UP001215712">
    <property type="component" value="Unassembled WGS sequence"/>
</dbReference>
<gene>
    <name evidence="2" type="ORF">N7493_000298</name>
</gene>
<name>A0AAD6N0Q3_9EURO</name>